<dbReference type="Pfam" id="PF20626">
    <property type="entry name" value="EGF_Sp38_C"/>
    <property type="match status" value="1"/>
</dbReference>
<keyword evidence="10" id="KW-1185">Reference proteome</keyword>
<dbReference type="PANTHER" id="PTHR15443:SF5">
    <property type="entry name" value="ZONA PELLUCIDA-BINDING PROTEIN 1"/>
    <property type="match status" value="1"/>
</dbReference>
<name>A0A8D0FLH2_STROC</name>
<keyword evidence="4" id="KW-0964">Secreted</keyword>
<dbReference type="GO" id="GO:0005576">
    <property type="term" value="C:extracellular region"/>
    <property type="evidence" value="ECO:0007669"/>
    <property type="project" value="UniProtKB-SubCell"/>
</dbReference>
<feature type="domain" description="Zona-pellucida-binding protein 1/2 C-terminal" evidence="8">
    <location>
        <begin position="266"/>
        <end position="286"/>
    </location>
</feature>
<dbReference type="InterPro" id="IPR010857">
    <property type="entry name" value="Sp38-bd"/>
</dbReference>
<evidence type="ECO:0000313" key="10">
    <source>
        <dbReference type="Proteomes" id="UP000694551"/>
    </source>
</evidence>
<reference evidence="9" key="2">
    <citation type="submission" date="2025-09" db="UniProtKB">
        <authorList>
            <consortium name="Ensembl"/>
        </authorList>
    </citation>
    <scope>IDENTIFICATION</scope>
</reference>
<evidence type="ECO:0000259" key="7">
    <source>
        <dbReference type="Pfam" id="PF07354"/>
    </source>
</evidence>
<keyword evidence="6" id="KW-0968">Cytoplasmic vesicle</keyword>
<reference evidence="9" key="1">
    <citation type="submission" date="2025-08" db="UniProtKB">
        <authorList>
            <consortium name="Ensembl"/>
        </authorList>
    </citation>
    <scope>IDENTIFICATION</scope>
</reference>
<evidence type="ECO:0000256" key="3">
    <source>
        <dbReference type="ARBA" id="ARBA00007196"/>
    </source>
</evidence>
<dbReference type="PANTHER" id="PTHR15443">
    <property type="entry name" value="ZONA PELLUCIDA BINDING PROTEIN SP38"/>
    <property type="match status" value="1"/>
</dbReference>
<evidence type="ECO:0000256" key="1">
    <source>
        <dbReference type="ARBA" id="ARBA00004218"/>
    </source>
</evidence>
<organism evidence="9 10">
    <name type="scientific">Strix occidentalis caurina</name>
    <name type="common">northern spotted owl</name>
    <dbReference type="NCBI Taxonomy" id="311401"/>
    <lineage>
        <taxon>Eukaryota</taxon>
        <taxon>Metazoa</taxon>
        <taxon>Chordata</taxon>
        <taxon>Craniata</taxon>
        <taxon>Vertebrata</taxon>
        <taxon>Euteleostomi</taxon>
        <taxon>Archelosauria</taxon>
        <taxon>Archosauria</taxon>
        <taxon>Dinosauria</taxon>
        <taxon>Saurischia</taxon>
        <taxon>Theropoda</taxon>
        <taxon>Coelurosauria</taxon>
        <taxon>Aves</taxon>
        <taxon>Neognathae</taxon>
        <taxon>Neoaves</taxon>
        <taxon>Telluraves</taxon>
        <taxon>Strigiformes</taxon>
        <taxon>Strigidae</taxon>
        <taxon>Strix</taxon>
    </lineage>
</organism>
<comment type="similarity">
    <text evidence="3">Belongs to the zona pellucida-binding protein Sp38 family.</text>
</comment>
<feature type="domain" description="Zona-pellucida-binding protein 1/2 N-terminal" evidence="7">
    <location>
        <begin position="46"/>
        <end position="131"/>
    </location>
</feature>
<dbReference type="Ensembl" id="ENSSOCT00000019402.1">
    <property type="protein sequence ID" value="ENSSOCP00000018924.1"/>
    <property type="gene ID" value="ENSSOCG00000014115.1"/>
</dbReference>
<evidence type="ECO:0000313" key="9">
    <source>
        <dbReference type="Ensembl" id="ENSSOCP00000018924.1"/>
    </source>
</evidence>
<dbReference type="InterPro" id="IPR048806">
    <property type="entry name" value="ZPBP1/2_N"/>
</dbReference>
<dbReference type="Pfam" id="PF07354">
    <property type="entry name" value="Sp38"/>
    <property type="match status" value="1"/>
</dbReference>
<comment type="subcellular location">
    <subcellularLocation>
        <location evidence="1">Cytoplasmic vesicle</location>
        <location evidence="1">Secretory vesicle</location>
        <location evidence="1">Acrosome</location>
    </subcellularLocation>
    <subcellularLocation>
        <location evidence="2">Secreted</location>
    </subcellularLocation>
</comment>
<protein>
    <submittedName>
        <fullName evidence="9">Zona pellucida binding protein</fullName>
    </submittedName>
</protein>
<keyword evidence="5" id="KW-0325">Glycoprotein</keyword>
<evidence type="ECO:0000256" key="6">
    <source>
        <dbReference type="ARBA" id="ARBA00023329"/>
    </source>
</evidence>
<dbReference type="InterPro" id="IPR048805">
    <property type="entry name" value="ZPBP1/2_C"/>
</dbReference>
<evidence type="ECO:0000256" key="4">
    <source>
        <dbReference type="ARBA" id="ARBA00022525"/>
    </source>
</evidence>
<sequence length="323" mass="36662">MLCRMSVGWKINQIVHTEILHVMEVIMTASIDTTDKYSMLMIIFFKVYVKLNHNSPCILCLTNNLRNLELIDPVFQWNGPHGGISSAVCKSPTGTLTLKHFNLSGVYTCSIVYKLTAMQPDKKLIIKYLIYGKLSVQVSVLVSQASCNSSRNTSFEKALLQILSEFVAELSCEVTLIKSECHHVKMQRGGLQDEIFTFSVASLDREKHNRLCQQSACDASHRLNKAKHLTERFFKQQVELSRESSEPLPQRYYIEGTLQMVQVDHCSPGYGMNAQVHPDCPECCVLFYGETNKTIIFVLKFIKGDIIMQCFNLITNLNATFQI</sequence>
<dbReference type="Proteomes" id="UP000694551">
    <property type="component" value="Unplaced"/>
</dbReference>
<dbReference type="GO" id="GO:0001669">
    <property type="term" value="C:acrosomal vesicle"/>
    <property type="evidence" value="ECO:0007669"/>
    <property type="project" value="UniProtKB-SubCell"/>
</dbReference>
<accession>A0A8D0FLH2</accession>
<dbReference type="GO" id="GO:0002199">
    <property type="term" value="C:zona pellucida receptor complex"/>
    <property type="evidence" value="ECO:0007669"/>
    <property type="project" value="TreeGrafter"/>
</dbReference>
<evidence type="ECO:0000256" key="5">
    <source>
        <dbReference type="ARBA" id="ARBA00023180"/>
    </source>
</evidence>
<dbReference type="GO" id="GO:0001675">
    <property type="term" value="P:acrosome assembly"/>
    <property type="evidence" value="ECO:0007669"/>
    <property type="project" value="TreeGrafter"/>
</dbReference>
<proteinExistence type="inferred from homology"/>
<evidence type="ECO:0000256" key="2">
    <source>
        <dbReference type="ARBA" id="ARBA00004613"/>
    </source>
</evidence>
<evidence type="ECO:0000259" key="8">
    <source>
        <dbReference type="Pfam" id="PF20626"/>
    </source>
</evidence>
<dbReference type="AlphaFoldDB" id="A0A8D0FLH2"/>
<dbReference type="GO" id="GO:0007339">
    <property type="term" value="P:binding of sperm to zona pellucida"/>
    <property type="evidence" value="ECO:0007669"/>
    <property type="project" value="InterPro"/>
</dbReference>